<dbReference type="VEuPathDB" id="GiardiaDB:SS50377_26876"/>
<keyword evidence="3" id="KW-1185">Reference proteome</keyword>
<dbReference type="EMBL" id="AUWU02000007">
    <property type="protein sequence ID" value="KAH0570593.1"/>
    <property type="molecule type" value="Genomic_DNA"/>
</dbReference>
<name>V6LRV4_9EUKA</name>
<accession>V6LRV4</accession>
<reference evidence="2" key="2">
    <citation type="submission" date="2020-12" db="EMBL/GenBank/DDBJ databases">
        <title>New Spironucleus salmonicida genome in near-complete chromosomes.</title>
        <authorList>
            <person name="Xu F."/>
            <person name="Kurt Z."/>
            <person name="Jimenez-Gonzalez A."/>
            <person name="Astvaldsson A."/>
            <person name="Andersson J.O."/>
            <person name="Svard S.G."/>
        </authorList>
    </citation>
    <scope>NUCLEOTIDE SEQUENCE</scope>
    <source>
        <strain evidence="2">ATCC 50377</strain>
    </source>
</reference>
<reference evidence="1 2" key="1">
    <citation type="journal article" date="2014" name="PLoS Genet.">
        <title>The Genome of Spironucleus salmonicida Highlights a Fish Pathogen Adapted to Fluctuating Environments.</title>
        <authorList>
            <person name="Xu F."/>
            <person name="Jerlstrom-Hultqvist J."/>
            <person name="Einarsson E."/>
            <person name="Astvaldsson A."/>
            <person name="Svard S.G."/>
            <person name="Andersson J.O."/>
        </authorList>
    </citation>
    <scope>NUCLEOTIDE SEQUENCE</scope>
    <source>
        <strain evidence="2">ATCC 50377</strain>
    </source>
</reference>
<dbReference type="EMBL" id="KI546040">
    <property type="protein sequence ID" value="EST47387.1"/>
    <property type="molecule type" value="Genomic_DNA"/>
</dbReference>
<proteinExistence type="predicted"/>
<protein>
    <submittedName>
        <fullName evidence="1">Uncharacterized protein</fullName>
    </submittedName>
</protein>
<evidence type="ECO:0000313" key="1">
    <source>
        <dbReference type="EMBL" id="EST47387.1"/>
    </source>
</evidence>
<dbReference type="Proteomes" id="UP000018208">
    <property type="component" value="Unassembled WGS sequence"/>
</dbReference>
<organism evidence="1">
    <name type="scientific">Spironucleus salmonicida</name>
    <dbReference type="NCBI Taxonomy" id="348837"/>
    <lineage>
        <taxon>Eukaryota</taxon>
        <taxon>Metamonada</taxon>
        <taxon>Diplomonadida</taxon>
        <taxon>Hexamitidae</taxon>
        <taxon>Hexamitinae</taxon>
        <taxon>Spironucleus</taxon>
    </lineage>
</organism>
<dbReference type="AlphaFoldDB" id="V6LRV4"/>
<evidence type="ECO:0000313" key="2">
    <source>
        <dbReference type="EMBL" id="KAH0570593.1"/>
    </source>
</evidence>
<evidence type="ECO:0000313" key="3">
    <source>
        <dbReference type="Proteomes" id="UP000018208"/>
    </source>
</evidence>
<gene>
    <name evidence="1" type="ORF">SS50377_12374</name>
    <name evidence="2" type="ORF">SS50377_26876</name>
</gene>
<sequence>MPSIKYVLTRPYTIKYNSEKNSKHFLIDQYVEVPMKYQYQEQEYILDLEDMKKIVKWGFARTEGTDINVSLNLNGVQEKIGSTKKIVPDEFRKRFQIPCSLDALESISNYIFTYIDVDDGDRFLNYLESQV</sequence>